<evidence type="ECO:0008006" key="5">
    <source>
        <dbReference type="Google" id="ProtNLM"/>
    </source>
</evidence>
<dbReference type="Gene3D" id="2.60.40.10">
    <property type="entry name" value="Immunoglobulins"/>
    <property type="match status" value="1"/>
</dbReference>
<protein>
    <recommendedName>
        <fullName evidence="5">Cohesin domain-containing protein</fullName>
    </recommendedName>
</protein>
<dbReference type="EMBL" id="MFLU01000007">
    <property type="protein sequence ID" value="OGG75106.1"/>
    <property type="molecule type" value="Genomic_DNA"/>
</dbReference>
<evidence type="ECO:0000313" key="3">
    <source>
        <dbReference type="EMBL" id="OGG75106.1"/>
    </source>
</evidence>
<dbReference type="STRING" id="1798507.A3A34_01980"/>
<evidence type="ECO:0000256" key="2">
    <source>
        <dbReference type="SAM" id="Phobius"/>
    </source>
</evidence>
<comment type="caution">
    <text evidence="3">The sequence shown here is derived from an EMBL/GenBank/DDBJ whole genome shotgun (WGS) entry which is preliminary data.</text>
</comment>
<evidence type="ECO:0000313" key="4">
    <source>
        <dbReference type="Proteomes" id="UP000178587"/>
    </source>
</evidence>
<dbReference type="SUPFAM" id="SSF49384">
    <property type="entry name" value="Carbohydrate-binding domain"/>
    <property type="match status" value="1"/>
</dbReference>
<accession>A0A1F6EN86</accession>
<feature type="transmembrane region" description="Helical" evidence="2">
    <location>
        <begin position="448"/>
        <end position="472"/>
    </location>
</feature>
<evidence type="ECO:0000256" key="1">
    <source>
        <dbReference type="SAM" id="MobiDB-lite"/>
    </source>
</evidence>
<dbReference type="InterPro" id="IPR008965">
    <property type="entry name" value="CBM2/CBM3_carb-bd_dom_sf"/>
</dbReference>
<sequence>MAKAYKIFFLLVFVLTVPSGLYAAELHFSPALATYSVGKTFTVNLLVSSGEQALNAVGGEVFFSPEVLSVVSVSKEQSVVNLWVSEPSFSNTAGSISFEGVALNPGFQGSGGKVLSIAFRAKTAGVADVRFVSGSVLANDGTGTNIIEEMRSASFTIRSAASDTAESSPVPSASPRSEPKPAKTAAGAPSAPDVMSSSHPDSERWYANTTATFRWDVPNGTTAVRLLYGTKESIIPTILYPRPISEKVIEDIPDGTYYFHAQLKNDAGWSPARHFKFNVDSTKPVISAVVHLPERSTPGQAIFSITARDAHSGIDHYEISVNNNEPEIWSGSADGTYDALIPSSFLQALTSVIISTDAAKEHTLTVSAVDGAGNKSSQTVQFLGVSSVWIKETWLVKYTSVLALGILTMLLAWFLWRYACNKKAGRVYISRVSDMRSTRAHNKTYWQLFGKVVLMLARILLIVVTTPLIILFRTMQEIYHEVLRTFASGTYKPKIKNKWPPR</sequence>
<dbReference type="CDD" id="cd11304">
    <property type="entry name" value="Cadherin_repeat"/>
    <property type="match status" value="1"/>
</dbReference>
<organism evidence="3 4">
    <name type="scientific">Candidatus Kaiserbacteria bacterium RIFCSPLOWO2_01_FULL_50_24</name>
    <dbReference type="NCBI Taxonomy" id="1798507"/>
    <lineage>
        <taxon>Bacteria</taxon>
        <taxon>Candidatus Kaiseribacteriota</taxon>
    </lineage>
</organism>
<feature type="transmembrane region" description="Helical" evidence="2">
    <location>
        <begin position="394"/>
        <end position="416"/>
    </location>
</feature>
<dbReference type="Gene3D" id="2.60.40.680">
    <property type="match status" value="1"/>
</dbReference>
<dbReference type="CDD" id="cd08547">
    <property type="entry name" value="Type_II_cohesin"/>
    <property type="match status" value="1"/>
</dbReference>
<dbReference type="InterPro" id="IPR013783">
    <property type="entry name" value="Ig-like_fold"/>
</dbReference>
<gene>
    <name evidence="3" type="ORF">A3A34_01980</name>
</gene>
<reference evidence="3 4" key="1">
    <citation type="journal article" date="2016" name="Nat. Commun.">
        <title>Thousands of microbial genomes shed light on interconnected biogeochemical processes in an aquifer system.</title>
        <authorList>
            <person name="Anantharaman K."/>
            <person name="Brown C.T."/>
            <person name="Hug L.A."/>
            <person name="Sharon I."/>
            <person name="Castelle C.J."/>
            <person name="Probst A.J."/>
            <person name="Thomas B.C."/>
            <person name="Singh A."/>
            <person name="Wilkins M.J."/>
            <person name="Karaoz U."/>
            <person name="Brodie E.L."/>
            <person name="Williams K.H."/>
            <person name="Hubbard S.S."/>
            <person name="Banfield J.F."/>
        </authorList>
    </citation>
    <scope>NUCLEOTIDE SEQUENCE [LARGE SCALE GENOMIC DNA]</scope>
</reference>
<dbReference type="AlphaFoldDB" id="A0A1F6EN86"/>
<keyword evidence="2" id="KW-0472">Membrane</keyword>
<feature type="compositionally biased region" description="Polar residues" evidence="1">
    <location>
        <begin position="160"/>
        <end position="175"/>
    </location>
</feature>
<keyword evidence="2" id="KW-0812">Transmembrane</keyword>
<name>A0A1F6EN86_9BACT</name>
<dbReference type="Proteomes" id="UP000178587">
    <property type="component" value="Unassembled WGS sequence"/>
</dbReference>
<feature type="region of interest" description="Disordered" evidence="1">
    <location>
        <begin position="160"/>
        <end position="202"/>
    </location>
</feature>
<keyword evidence="2" id="KW-1133">Transmembrane helix</keyword>
<proteinExistence type="predicted"/>
<dbReference type="GO" id="GO:0030246">
    <property type="term" value="F:carbohydrate binding"/>
    <property type="evidence" value="ECO:0007669"/>
    <property type="project" value="InterPro"/>
</dbReference>